<reference evidence="1 2" key="1">
    <citation type="submission" date="2019-11" db="EMBL/GenBank/DDBJ databases">
        <authorList>
            <person name="Li X.-J."/>
            <person name="Feng X.-M."/>
        </authorList>
    </citation>
    <scope>NUCLEOTIDE SEQUENCE [LARGE SCALE GENOMIC DNA]</scope>
    <source>
        <strain evidence="1 2">XMNu-373</strain>
    </source>
</reference>
<dbReference type="AlphaFoldDB" id="A0A7K3MBA2"/>
<name>A0A7K3MBA2_9ACTN</name>
<organism evidence="1 2">
    <name type="scientific">Phytoactinopolyspora mesophila</name>
    <dbReference type="NCBI Taxonomy" id="2650750"/>
    <lineage>
        <taxon>Bacteria</taxon>
        <taxon>Bacillati</taxon>
        <taxon>Actinomycetota</taxon>
        <taxon>Actinomycetes</taxon>
        <taxon>Jiangellales</taxon>
        <taxon>Jiangellaceae</taxon>
        <taxon>Phytoactinopolyspora</taxon>
    </lineage>
</organism>
<proteinExistence type="predicted"/>
<dbReference type="RefSeq" id="WP_162453293.1">
    <property type="nucleotide sequence ID" value="NZ_WLZY01000013.1"/>
</dbReference>
<dbReference type="EMBL" id="WLZY01000013">
    <property type="protein sequence ID" value="NDL60573.1"/>
    <property type="molecule type" value="Genomic_DNA"/>
</dbReference>
<keyword evidence="2" id="KW-1185">Reference proteome</keyword>
<accession>A0A7K3MBA2</accession>
<evidence type="ECO:0000313" key="2">
    <source>
        <dbReference type="Proteomes" id="UP000460435"/>
    </source>
</evidence>
<gene>
    <name evidence="1" type="ORF">F7O44_26180</name>
</gene>
<sequence>MEYRRDEMDGLAHRVAELGPDAVGPELAELAWLAAIEGVEPFLLAVMCDPREPEVVRQRAFARVAAEWAARLDAADRGGRDGAPARLSVP</sequence>
<protein>
    <submittedName>
        <fullName evidence="1">Uncharacterized protein</fullName>
    </submittedName>
</protein>
<dbReference type="Proteomes" id="UP000460435">
    <property type="component" value="Unassembled WGS sequence"/>
</dbReference>
<comment type="caution">
    <text evidence="1">The sequence shown here is derived from an EMBL/GenBank/DDBJ whole genome shotgun (WGS) entry which is preliminary data.</text>
</comment>
<evidence type="ECO:0000313" key="1">
    <source>
        <dbReference type="EMBL" id="NDL60573.1"/>
    </source>
</evidence>